<proteinExistence type="predicted"/>
<dbReference type="EMBL" id="BONZ01000084">
    <property type="protein sequence ID" value="GIH19713.1"/>
    <property type="molecule type" value="Genomic_DNA"/>
</dbReference>
<dbReference type="PROSITE" id="PS50932">
    <property type="entry name" value="HTH_LACI_2"/>
    <property type="match status" value="1"/>
</dbReference>
<dbReference type="GO" id="GO:0000976">
    <property type="term" value="F:transcription cis-regulatory region binding"/>
    <property type="evidence" value="ECO:0007669"/>
    <property type="project" value="TreeGrafter"/>
</dbReference>
<accession>A0A8J3QZE1</accession>
<dbReference type="CDD" id="cd06267">
    <property type="entry name" value="PBP1_LacI_sugar_binding-like"/>
    <property type="match status" value="1"/>
</dbReference>
<dbReference type="SUPFAM" id="SSF53822">
    <property type="entry name" value="Periplasmic binding protein-like I"/>
    <property type="match status" value="1"/>
</dbReference>
<gene>
    <name evidence="5" type="ORF">Raf01_78850</name>
</gene>
<reference evidence="5" key="1">
    <citation type="submission" date="2021-01" db="EMBL/GenBank/DDBJ databases">
        <title>Whole genome shotgun sequence of Rugosimonospora africana NBRC 104875.</title>
        <authorList>
            <person name="Komaki H."/>
            <person name="Tamura T."/>
        </authorList>
    </citation>
    <scope>NUCLEOTIDE SEQUENCE</scope>
    <source>
        <strain evidence="5">NBRC 104875</strain>
    </source>
</reference>
<dbReference type="InterPro" id="IPR046335">
    <property type="entry name" value="LacI/GalR-like_sensor"/>
</dbReference>
<evidence type="ECO:0000313" key="6">
    <source>
        <dbReference type="Proteomes" id="UP000642748"/>
    </source>
</evidence>
<keyword evidence="3" id="KW-0804">Transcription</keyword>
<keyword evidence="6" id="KW-1185">Reference proteome</keyword>
<protein>
    <submittedName>
        <fullName evidence="5">LacI family transcriptional regulator</fullName>
    </submittedName>
</protein>
<evidence type="ECO:0000259" key="4">
    <source>
        <dbReference type="PROSITE" id="PS50932"/>
    </source>
</evidence>
<dbReference type="AlphaFoldDB" id="A0A8J3QZE1"/>
<dbReference type="Pfam" id="PF00356">
    <property type="entry name" value="LacI"/>
    <property type="match status" value="1"/>
</dbReference>
<dbReference type="CDD" id="cd01392">
    <property type="entry name" value="HTH_LacI"/>
    <property type="match status" value="1"/>
</dbReference>
<keyword evidence="1" id="KW-0805">Transcription regulation</keyword>
<sequence length="325" mass="34240">MTINDVAARAGVAPSTVSRALSEPGRGNPATRERIRAIARELNYVPNSQAQALSSGRTGTIALLVSDVTNPFYFGIIRGTQQMSKAAGLAEVLIDTEDSPDLEGDMLRKMRRSLDGAILASSRLSERALIRLAGEIPLVTINRNVRGLPSVVIDSPDGIAQAVEHLVSLGHRDIVYVSGPETSWSNQARWHAMRKAAAKHGLEFRRVGPFARGRSSGTAAADAVLNSGATACVVFNDLLAIGLLTRLAERGVAVPGRLSVVGCDDIFGADFCHPPLTTLSGPAEQAGRAAVSLLLGRLGDPRAPAARRAVLLPTHLTVRESTGPA</sequence>
<dbReference type="GO" id="GO:0003700">
    <property type="term" value="F:DNA-binding transcription factor activity"/>
    <property type="evidence" value="ECO:0007669"/>
    <property type="project" value="TreeGrafter"/>
</dbReference>
<keyword evidence="2" id="KW-0238">DNA-binding</keyword>
<evidence type="ECO:0000256" key="2">
    <source>
        <dbReference type="ARBA" id="ARBA00023125"/>
    </source>
</evidence>
<evidence type="ECO:0000313" key="5">
    <source>
        <dbReference type="EMBL" id="GIH19713.1"/>
    </source>
</evidence>
<dbReference type="InterPro" id="IPR000843">
    <property type="entry name" value="HTH_LacI"/>
</dbReference>
<dbReference type="SMART" id="SM00354">
    <property type="entry name" value="HTH_LACI"/>
    <property type="match status" value="1"/>
</dbReference>
<evidence type="ECO:0000256" key="1">
    <source>
        <dbReference type="ARBA" id="ARBA00023015"/>
    </source>
</evidence>
<dbReference type="Proteomes" id="UP000642748">
    <property type="component" value="Unassembled WGS sequence"/>
</dbReference>
<dbReference type="Gene3D" id="3.40.50.2300">
    <property type="match status" value="2"/>
</dbReference>
<dbReference type="PANTHER" id="PTHR30146">
    <property type="entry name" value="LACI-RELATED TRANSCRIPTIONAL REPRESSOR"/>
    <property type="match status" value="1"/>
</dbReference>
<dbReference type="InterPro" id="IPR028082">
    <property type="entry name" value="Peripla_BP_I"/>
</dbReference>
<organism evidence="5 6">
    <name type="scientific">Rugosimonospora africana</name>
    <dbReference type="NCBI Taxonomy" id="556532"/>
    <lineage>
        <taxon>Bacteria</taxon>
        <taxon>Bacillati</taxon>
        <taxon>Actinomycetota</taxon>
        <taxon>Actinomycetes</taxon>
        <taxon>Micromonosporales</taxon>
        <taxon>Micromonosporaceae</taxon>
        <taxon>Rugosimonospora</taxon>
    </lineage>
</organism>
<evidence type="ECO:0000256" key="3">
    <source>
        <dbReference type="ARBA" id="ARBA00023163"/>
    </source>
</evidence>
<comment type="caution">
    <text evidence="5">The sequence shown here is derived from an EMBL/GenBank/DDBJ whole genome shotgun (WGS) entry which is preliminary data.</text>
</comment>
<feature type="domain" description="HTH lacI-type" evidence="4">
    <location>
        <begin position="1"/>
        <end position="55"/>
    </location>
</feature>
<dbReference type="SUPFAM" id="SSF47413">
    <property type="entry name" value="lambda repressor-like DNA-binding domains"/>
    <property type="match status" value="1"/>
</dbReference>
<name>A0A8J3QZE1_9ACTN</name>
<dbReference type="InterPro" id="IPR010982">
    <property type="entry name" value="Lambda_DNA-bd_dom_sf"/>
</dbReference>
<dbReference type="Pfam" id="PF13377">
    <property type="entry name" value="Peripla_BP_3"/>
    <property type="match status" value="1"/>
</dbReference>
<dbReference type="PANTHER" id="PTHR30146:SF138">
    <property type="entry name" value="TRANSCRIPTIONAL REGULATORY PROTEIN"/>
    <property type="match status" value="1"/>
</dbReference>
<dbReference type="Gene3D" id="1.10.260.40">
    <property type="entry name" value="lambda repressor-like DNA-binding domains"/>
    <property type="match status" value="1"/>
</dbReference>